<accession>A0A4S8Q9A3</accession>
<proteinExistence type="predicted"/>
<gene>
    <name evidence="2" type="ORF">FAA86_07895</name>
</gene>
<reference evidence="2 3" key="1">
    <citation type="submission" date="2019-04" db="EMBL/GenBank/DDBJ databases">
        <title>genome sequence of strain W3.</title>
        <authorList>
            <person name="Gao J."/>
            <person name="Sun J."/>
        </authorList>
    </citation>
    <scope>NUCLEOTIDE SEQUENCE [LARGE SCALE GENOMIC DNA]</scope>
    <source>
        <strain evidence="2 3">W3</strain>
    </source>
</reference>
<sequence length="62" mass="7253">MINYFWLFVVMLGPVLLGGAIFYSIMRQRRLSDRERLNSDAAAHELYRKDESADTRKFGGRN</sequence>
<keyword evidence="1" id="KW-1133">Transmembrane helix</keyword>
<evidence type="ECO:0000256" key="1">
    <source>
        <dbReference type="SAM" id="Phobius"/>
    </source>
</evidence>
<feature type="transmembrane region" description="Helical" evidence="1">
    <location>
        <begin position="6"/>
        <end position="26"/>
    </location>
</feature>
<dbReference type="Proteomes" id="UP000307378">
    <property type="component" value="Unassembled WGS sequence"/>
</dbReference>
<name>A0A4S8Q9A3_9HYPH</name>
<dbReference type="AlphaFoldDB" id="A0A4S8Q9A3"/>
<dbReference type="EMBL" id="STGU01000003">
    <property type="protein sequence ID" value="THV37499.1"/>
    <property type="molecule type" value="Genomic_DNA"/>
</dbReference>
<keyword evidence="1" id="KW-0472">Membrane</keyword>
<dbReference type="RefSeq" id="WP_113461468.1">
    <property type="nucleotide sequence ID" value="NZ_STGU01000003.1"/>
</dbReference>
<evidence type="ECO:0000313" key="3">
    <source>
        <dbReference type="Proteomes" id="UP000307378"/>
    </source>
</evidence>
<organism evidence="2 3">
    <name type="scientific">Rhizobium rosettiformans W3</name>
    <dbReference type="NCBI Taxonomy" id="538378"/>
    <lineage>
        <taxon>Bacteria</taxon>
        <taxon>Pseudomonadati</taxon>
        <taxon>Pseudomonadota</taxon>
        <taxon>Alphaproteobacteria</taxon>
        <taxon>Hyphomicrobiales</taxon>
        <taxon>Rhizobiaceae</taxon>
        <taxon>Rhizobium/Agrobacterium group</taxon>
        <taxon>Rhizobium</taxon>
    </lineage>
</organism>
<evidence type="ECO:0000313" key="2">
    <source>
        <dbReference type="EMBL" id="THV37499.1"/>
    </source>
</evidence>
<keyword evidence="1" id="KW-0812">Transmembrane</keyword>
<comment type="caution">
    <text evidence="2">The sequence shown here is derived from an EMBL/GenBank/DDBJ whole genome shotgun (WGS) entry which is preliminary data.</text>
</comment>
<protein>
    <submittedName>
        <fullName evidence="2">Uncharacterized protein</fullName>
    </submittedName>
</protein>